<feature type="chain" id="PRO_5013082276" description="Hemolin" evidence="9">
    <location>
        <begin position="19"/>
        <end position="3485"/>
    </location>
</feature>
<evidence type="ECO:0000256" key="3">
    <source>
        <dbReference type="ARBA" id="ARBA00022729"/>
    </source>
</evidence>
<sequence>MWFKSLLIYFWLFRCIYCEKSFAIVLDTTGSMREEVETIKVNLPSAIDPATKAAITDYILVPLNDSDVGTPTIVHTPRELISLVNSATVGGGNTCPENTLSAIEKALIISKPKSNIFVFTDAYSRDAHKLGSIENLCKSTGSQVVIFLSGFCSPKLSPNATVQVYYDVARACSGALLLLDAAALRHAFRLKNPTFGNYTMVIRSRGQTSLLMYKKYDLPVTFGFSTKVPRRMSETSKRPIPGRLNNILVDASQDKLKIEGIEIQVVDEEERKSLTIQQTATESIYLTNTVIEPEKSFRIWIKGSHTTTFQEIQGSSEIIIPQKATGTDPTWTKPYSVILDTAPVVIEFGTNATLACKVTGYPTPNITWEDSDGNTLPSENELLEIPSIYISYVSIENTTVNSTIYCKAKNSEGEDNRSIDVNVHRPFTFEIIQTPSDQTIVYGSEGKLYCEVSAYPAAEIRWSHNDTTIFPSDDVQIDPETNTLWIKNMTTKNIGEYKCDVTNEANVRSFTATVSISGIEAPEVAIDSDTVNLRLGDTSYLECRLIKGKPTPTITWEFLPYRAYDYCDLPKGTEVTDDGKLKIASATRTHYGKYRCRANNIEGSSTAVILVQLQYPPSISDAETATVTVKEEDDVVLPCKVEAFPEARVHWEIPHEVILDSRHLTDEHYNHRFRALWKDSGEYECIAENDYGVARKTVTVNVLVAPYIEAPSRKTVVARTGDSLVLNCNVQYGNPEPSATWEFIAPDSTVSILSRLIKGKPTPTITWEFLPYRAYDYCDLPKGTEVTDDGKLKIASATRTHYGKYRCRANNIEGSSTAVILVQLQYPPSISDAETATVTVKEEDDVVLPCKVEAFPEARVHWEIPHEVILDSRHLTDEHYNHRFRALWKDSGEYECIAENDYGVARKTVTVNVLVAPYIEAPSRKTVVARTGDSLVLNCNVQYGNPEPSATWEFIAPDSTVSILSRSVSSRPLYLNNVKYTNEGSYLCIADNSIGTTNVPYGSDRIIKCEIHSTVPIRIHWYYTDGKTGMMNQIVPSEKYSIANNGTVLRIMKMDFDTVGRYICIASVSKNVGIILTPPKITGTNETRVIRGTNAVIKCKIIKGSPKPKIAWEYKDKFGKDFRPVPGSGDELRILSVTYQKEGSYKCVATNVAGKDEHITNLVVDFPPTISQSQEMYENFEGKSLTIPCKAVGNPKAVIVWKMNGTVITSNKKYSIEDGTLIIKNLNENDSTSYTCEAKNYVGSAKAAFIVRVHTTPRISGLAEVKVIKGSNAVIECNIIKGIPAPDITWFYWDKVEYKNLKLSFGSQKLLLPNVEEKNAGSYKCVAENDAGKDEHVTTLIVESPPTITSKKLSVYEGIEGNQALRIPCEVIGNPLPVISWKINDKLITLSDKYSIENGALIIKNLNENDSTSYTCEAKNYIGSANKAFMVKIHTAPRITGKAEVRATKGFNAVIECDVVRGSPVPQIYWKYIVERGSKLLTLSGSGKRLILENVGDKHAGRYKCIAVNVAGTDEHITTLIIESPPTIVSKSSIVYEGLEGDIAFRIPCDVVGNPRPLITWKLNGRIINPKFINRLERSKYIYILWGKTTKLDCEGYNSSSQSVRWFIETEEVFTHKPYIEIVKPTFSNDGNYTCRISDARGYTRTHTYVVDIGFPPKIPDNFQVDDWRGDVGDILSHCEGDAKPEAQVEWKFNGKLLNNEDLKKVGDQFKWGHYRCSISNVHGSVTRYFDVKSSACFVSRKLEEIKNMPLMLTEELTWPRWDYTKHDSIVEQGDSITFSCPYDSKGTLNTFRNFPQITELKASCHKEDTFLINNKFYKLIDLICNNDMQTSVVREHKTCLTDTSELMRVGYRISEFVETYEVCFDHAKNIPLYARTLLTKTDGSLSGVHDWFTYPEIGNPRFQGEFTCQTCCYNKTHLVNPRDFNYNAAKKTTFLNYLNEFPYWRACENSPMQTTWEDIEGMVREQLFNYDNIVAWSGTHTYQQKYGLLVPRYLWKVLKLDDDIVAIIHVNDPTPVDTDIKCKDISQTNDILYWFSDSNKYTYCCDLNDFVEAFGLHSIDFIDDTGSMNNDIDQVRASVNKIMDTVFNEKASLTDNMILVTFNDPDAQVRVATRDRYLYKRVLDGVYAHNIRNEDCWEPAMKGVLLGLEKSNRDSYIYVFTDAPARDYRDAPRVIELCQRKQIQLVFVITGNCYGYHIPEASKVYFDIAKACSGLAFSVDKTEVSQVLGPIKEIIKGNKSIFVTATIEPNVFKNIPFTIDYHTDYAIVSVSGKNPRLQIHGPSAHQEYLMRNNNGMVVKLSNIRPGEYVATVGSQSVTSIIIVGRTDFFFVPGFSESKPKSPKDATPQPIADTKVHLSASVTDEHNSVKIVSAEIVQMNDRVIQKLPLKEVSKDFYVTEPFVAPSQMFKVVVNGIIKATGNPIKRFAKLPVTSIPQPRRPPTAVIVEDPSLQYEYNGEVKLTCKVEAYPEPKITWVDSKGTTMKSMTSRADVPYKYVSHIKILASKNDEYICYAENIEGKSSASATVTIKDPFYVKQVPSGKSKINFGSEGTITCDISSKLPMEIHWYHRNDVTGIANEIQTSDKYWISASRTQLKIRKMDMDLVGLYVCMAFLKDHKDKEKVFGTRVSVGGLVAPKLMSVPNIKATKGTTAILECKVLAGVPAPKITWFSGGQTGTKFIPVLSSGDVLRITNAEEKHAGKYKCVAENVGGKDELITSLIVQELPKIIGPNRSTVYLAIEGDATLSIPCVASGLPAPTIIWKLNDKTLNPGKKYAINDGTLYIRDPNVDDTNSYTCVAKNDAGSVSETFKTFVRQVPKFRAVDSITEKEGKAVNIECRLYKGVPTPAVTWHFEDKAGKKKFMLPSSEQVLHIPKLESKHAGHYKCVAQNGVGRAEHVITLVVESPPKRTSNKSTTVTAIEGDLALRVPCDVDAVPRPVITWRFKGIKITPNSKYVIEDGDLVIKNPTKEDTAAYTCDAKNYIGSVSTTVEVNVDKELADFGTKHYVYLKTGDTKKLECGAYKSKSQSIKWFKEYIELKGTFVQINDASYANDGNYTCHVSDEHGNVQTLTYIVDVGSKPKLFTPSNLDDWRGDIKEIKLNCEVSVAKPEPEIKWYFNGKELTDKEVPEIGIRYKWGHYTCVASNVHGSDKNSFDVKSSVCLIPRNLRDNVYMPLLLTGVGTRPKWDFTDKYTIVEEKEQITLSCPYQQEISNRFRNYPKQTELKATCLHEDTFVVNGRNYKLADLQCTNSIKLSVLKEHVICSKMAEKPELIRIGYNMTDFLEIYEVCFDHAKNMPIHTRALITKTDDSLSTNYKWFTYPEIGNTKIERGFTCNGSMTSCCYGKSQLLNAKDFNHEIEKKSTFVDYLNGIPIWRPCDSRTTWENIDDMIRKQVGVEDELLIWSGTHTFETKYGGIIPRYLWKLIMFGDDTVAIVYVNSDSPTEEDIKCKNFCNEDDHWWFSVNDEYTYCCSSEDFFHAFDIITG</sequence>
<dbReference type="InterPro" id="IPR001604">
    <property type="entry name" value="Endo_G_ENPP1-like_dom"/>
</dbReference>
<protein>
    <recommendedName>
        <fullName evidence="8">Hemolin</fullName>
    </recommendedName>
</protein>
<feature type="domain" description="Ig-like" evidence="10">
    <location>
        <begin position="828"/>
        <end position="912"/>
    </location>
</feature>
<dbReference type="InterPro" id="IPR044929">
    <property type="entry name" value="DNA/RNA_non-sp_Endonuclease_sf"/>
</dbReference>
<feature type="domain" description="Ig-like" evidence="10">
    <location>
        <begin position="334"/>
        <end position="422"/>
    </location>
</feature>
<dbReference type="Pfam" id="PF07679">
    <property type="entry name" value="I-set"/>
    <property type="match status" value="7"/>
</dbReference>
<dbReference type="GO" id="GO:0046872">
    <property type="term" value="F:metal ion binding"/>
    <property type="evidence" value="ECO:0007669"/>
    <property type="project" value="InterPro"/>
</dbReference>
<comment type="similarity">
    <text evidence="7">Belongs to the hemolin family.</text>
</comment>
<feature type="domain" description="Ig-like" evidence="10">
    <location>
        <begin position="2442"/>
        <end position="2529"/>
    </location>
</feature>
<feature type="domain" description="Ig-like" evidence="10">
    <location>
        <begin position="2907"/>
        <end position="2993"/>
    </location>
</feature>
<feature type="domain" description="Ig-like" evidence="10">
    <location>
        <begin position="1079"/>
        <end position="1160"/>
    </location>
</feature>
<dbReference type="Pfam" id="PF01223">
    <property type="entry name" value="Endonuclease_NS"/>
    <property type="match status" value="1"/>
</dbReference>
<evidence type="ECO:0000256" key="1">
    <source>
        <dbReference type="ARBA" id="ARBA00004613"/>
    </source>
</evidence>
<comment type="subcellular location">
    <subcellularLocation>
        <location evidence="1">Secreted</location>
    </subcellularLocation>
</comment>
<feature type="domain" description="Ig-like" evidence="10">
    <location>
        <begin position="917"/>
        <end position="1000"/>
    </location>
</feature>
<feature type="domain" description="Ig-like" evidence="10">
    <location>
        <begin position="1437"/>
        <end position="1518"/>
    </location>
</feature>
<feature type="domain" description="Ig-like" evidence="10">
    <location>
        <begin position="617"/>
        <end position="701"/>
    </location>
</feature>
<evidence type="ECO:0000256" key="9">
    <source>
        <dbReference type="SAM" id="SignalP"/>
    </source>
</evidence>
<dbReference type="InterPro" id="IPR050958">
    <property type="entry name" value="Cell_Adh-Cytoskel_Orgn"/>
</dbReference>
<dbReference type="InterPro" id="IPR044925">
    <property type="entry name" value="His-Me_finger_sf"/>
</dbReference>
<dbReference type="CDD" id="cd00198">
    <property type="entry name" value="vWFA"/>
    <property type="match status" value="1"/>
</dbReference>
<dbReference type="InterPro" id="IPR013098">
    <property type="entry name" value="Ig_I-set"/>
</dbReference>
<feature type="domain" description="Ig-like" evidence="10">
    <location>
        <begin position="3080"/>
        <end position="3157"/>
    </location>
</feature>
<dbReference type="Pfam" id="PF25106">
    <property type="entry name" value="VWA_4"/>
    <property type="match status" value="2"/>
</dbReference>
<dbReference type="InterPro" id="IPR007110">
    <property type="entry name" value="Ig-like_dom"/>
</dbReference>
<dbReference type="CDD" id="cd00096">
    <property type="entry name" value="Ig"/>
    <property type="match status" value="1"/>
</dbReference>
<keyword evidence="6" id="KW-0393">Immunoglobulin domain</keyword>
<evidence type="ECO:0000313" key="11">
    <source>
        <dbReference type="EMBL" id="PCG63944.1"/>
    </source>
</evidence>
<evidence type="ECO:0000259" key="10">
    <source>
        <dbReference type="PROSITE" id="PS50835"/>
    </source>
</evidence>
<dbReference type="STRING" id="7102.A0A2A4IXE1"/>
<dbReference type="GO" id="GO:0007156">
    <property type="term" value="P:homophilic cell adhesion via plasma membrane adhesion molecules"/>
    <property type="evidence" value="ECO:0007669"/>
    <property type="project" value="TreeGrafter"/>
</dbReference>
<dbReference type="GO" id="GO:0005576">
    <property type="term" value="C:extracellular region"/>
    <property type="evidence" value="ECO:0007669"/>
    <property type="project" value="UniProtKB-SubCell"/>
</dbReference>
<accession>A0A2A4IXE1</accession>
<name>A0A2A4IXE1_HELVI</name>
<keyword evidence="2" id="KW-0964">Secreted</keyword>
<feature type="domain" description="Ig-like" evidence="10">
    <location>
        <begin position="1526"/>
        <end position="1651"/>
    </location>
</feature>
<dbReference type="InterPro" id="IPR003598">
    <property type="entry name" value="Ig_sub2"/>
</dbReference>
<dbReference type="Gene3D" id="2.60.40.10">
    <property type="entry name" value="Immunoglobulins"/>
    <property type="match status" value="22"/>
</dbReference>
<feature type="domain" description="Ig-like" evidence="10">
    <location>
        <begin position="522"/>
        <end position="614"/>
    </location>
</feature>
<dbReference type="InterPro" id="IPR003599">
    <property type="entry name" value="Ig_sub"/>
</dbReference>
<keyword evidence="5" id="KW-0325">Glycoprotein</keyword>
<dbReference type="SMART" id="SM00408">
    <property type="entry name" value="IGc2"/>
    <property type="match status" value="22"/>
</dbReference>
<comment type="caution">
    <text evidence="11">The sequence shown here is derived from an EMBL/GenBank/DDBJ whole genome shotgun (WGS) entry which is preliminary data.</text>
</comment>
<dbReference type="Gene3D" id="3.40.570.10">
    <property type="entry name" value="Extracellular Endonuclease, subunit A"/>
    <property type="match status" value="2"/>
</dbReference>
<evidence type="ECO:0000256" key="8">
    <source>
        <dbReference type="ARBA" id="ARBA00068688"/>
    </source>
</evidence>
<evidence type="ECO:0000256" key="6">
    <source>
        <dbReference type="ARBA" id="ARBA00023319"/>
    </source>
</evidence>
<dbReference type="Pfam" id="PF13927">
    <property type="entry name" value="Ig_3"/>
    <property type="match status" value="10"/>
</dbReference>
<evidence type="ECO:0000256" key="2">
    <source>
        <dbReference type="ARBA" id="ARBA00022525"/>
    </source>
</evidence>
<feature type="domain" description="Ig-like" evidence="10">
    <location>
        <begin position="706"/>
        <end position="825"/>
    </location>
</feature>
<feature type="domain" description="Ig-like" evidence="10">
    <location>
        <begin position="3012"/>
        <end position="3071"/>
    </location>
</feature>
<feature type="domain" description="Ig-like" evidence="10">
    <location>
        <begin position="1168"/>
        <end position="1254"/>
    </location>
</feature>
<keyword evidence="3 9" id="KW-0732">Signal</keyword>
<dbReference type="GO" id="GO:0032991">
    <property type="term" value="C:protein-containing complex"/>
    <property type="evidence" value="ECO:0007669"/>
    <property type="project" value="UniProtKB-ARBA"/>
</dbReference>
<dbReference type="PANTHER" id="PTHR45080">
    <property type="entry name" value="CONTACTIN 5"/>
    <property type="match status" value="1"/>
</dbReference>
<feature type="signal peptide" evidence="9">
    <location>
        <begin position="1"/>
        <end position="18"/>
    </location>
</feature>
<dbReference type="SUPFAM" id="SSF53300">
    <property type="entry name" value="vWA-like"/>
    <property type="match status" value="2"/>
</dbReference>
<feature type="domain" description="Ig-like" evidence="10">
    <location>
        <begin position="2818"/>
        <end position="2900"/>
    </location>
</feature>
<gene>
    <name evidence="11" type="ORF">B5V51_11489</name>
</gene>
<dbReference type="SUPFAM" id="SSF48726">
    <property type="entry name" value="Immunoglobulin"/>
    <property type="match status" value="23"/>
</dbReference>
<feature type="domain" description="Ig-like" evidence="10">
    <location>
        <begin position="2533"/>
        <end position="2613"/>
    </location>
</feature>
<feature type="domain" description="Ig-like" evidence="10">
    <location>
        <begin position="2726"/>
        <end position="2814"/>
    </location>
</feature>
<dbReference type="GO" id="GO:0016787">
    <property type="term" value="F:hydrolase activity"/>
    <property type="evidence" value="ECO:0007669"/>
    <property type="project" value="InterPro"/>
</dbReference>
<dbReference type="InterPro" id="IPR013783">
    <property type="entry name" value="Ig-like_fold"/>
</dbReference>
<dbReference type="PANTHER" id="PTHR45080:SF8">
    <property type="entry name" value="IG-LIKE DOMAIN-CONTAINING PROTEIN"/>
    <property type="match status" value="1"/>
</dbReference>
<dbReference type="InterPro" id="IPR056861">
    <property type="entry name" value="HMCN1-like_VWA"/>
</dbReference>
<evidence type="ECO:0000256" key="5">
    <source>
        <dbReference type="ARBA" id="ARBA00023180"/>
    </source>
</evidence>
<feature type="domain" description="Ig-like" evidence="10">
    <location>
        <begin position="1257"/>
        <end position="1338"/>
    </location>
</feature>
<dbReference type="SUPFAM" id="SSF54060">
    <property type="entry name" value="His-Me finger endonucleases"/>
    <property type="match status" value="2"/>
</dbReference>
<organism evidence="11">
    <name type="scientific">Heliothis virescens</name>
    <name type="common">Tobacco budworm moth</name>
    <dbReference type="NCBI Taxonomy" id="7102"/>
    <lineage>
        <taxon>Eukaryota</taxon>
        <taxon>Metazoa</taxon>
        <taxon>Ecdysozoa</taxon>
        <taxon>Arthropoda</taxon>
        <taxon>Hexapoda</taxon>
        <taxon>Insecta</taxon>
        <taxon>Pterygota</taxon>
        <taxon>Neoptera</taxon>
        <taxon>Endopterygota</taxon>
        <taxon>Lepidoptera</taxon>
        <taxon>Glossata</taxon>
        <taxon>Ditrysia</taxon>
        <taxon>Noctuoidea</taxon>
        <taxon>Noctuidae</taxon>
        <taxon>Heliothinae</taxon>
        <taxon>Heliothis</taxon>
    </lineage>
</organism>
<dbReference type="PROSITE" id="PS50835">
    <property type="entry name" value="IG_LIKE"/>
    <property type="match status" value="22"/>
</dbReference>
<keyword evidence="4" id="KW-1015">Disulfide bond</keyword>
<reference evidence="11" key="1">
    <citation type="submission" date="2017-09" db="EMBL/GenBank/DDBJ databases">
        <title>Contemporary evolution of a Lepidopteran species, Heliothis virescens, in response to modern agricultural practices.</title>
        <authorList>
            <person name="Fritz M.L."/>
            <person name="Deyonke A.M."/>
            <person name="Papanicolaou A."/>
            <person name="Micinski S."/>
            <person name="Westbrook J."/>
            <person name="Gould F."/>
        </authorList>
    </citation>
    <scope>NUCLEOTIDE SEQUENCE [LARGE SCALE GENOMIC DNA]</scope>
    <source>
        <strain evidence="11">HvINT-</strain>
        <tissue evidence="11">Whole body</tissue>
    </source>
</reference>
<dbReference type="InterPro" id="IPR036465">
    <property type="entry name" value="vWFA_dom_sf"/>
</dbReference>
<evidence type="ECO:0000256" key="7">
    <source>
        <dbReference type="ARBA" id="ARBA00061228"/>
    </source>
</evidence>
<dbReference type="GO" id="GO:0003676">
    <property type="term" value="F:nucleic acid binding"/>
    <property type="evidence" value="ECO:0007669"/>
    <property type="project" value="InterPro"/>
</dbReference>
<dbReference type="Gene3D" id="3.40.50.410">
    <property type="entry name" value="von Willebrand factor, type A domain"/>
    <property type="match status" value="1"/>
</dbReference>
<feature type="domain" description="Ig-like" evidence="10">
    <location>
        <begin position="1002"/>
        <end position="1075"/>
    </location>
</feature>
<dbReference type="SMART" id="SM00409">
    <property type="entry name" value="IG"/>
    <property type="match status" value="20"/>
</dbReference>
<proteinExistence type="inferred from homology"/>
<dbReference type="GO" id="GO:0005886">
    <property type="term" value="C:plasma membrane"/>
    <property type="evidence" value="ECO:0007669"/>
    <property type="project" value="TreeGrafter"/>
</dbReference>
<feature type="domain" description="Ig-like" evidence="10">
    <location>
        <begin position="2637"/>
        <end position="2723"/>
    </location>
</feature>
<dbReference type="InterPro" id="IPR036179">
    <property type="entry name" value="Ig-like_dom_sf"/>
</dbReference>
<dbReference type="FunFam" id="2.60.40.10:FF:000032">
    <property type="entry name" value="palladin isoform X1"/>
    <property type="match status" value="1"/>
</dbReference>
<feature type="domain" description="Ig-like" evidence="10">
    <location>
        <begin position="1346"/>
        <end position="1434"/>
    </location>
</feature>
<dbReference type="EMBL" id="NWSH01005792">
    <property type="protein sequence ID" value="PCG63944.1"/>
    <property type="molecule type" value="Genomic_DNA"/>
</dbReference>
<feature type="domain" description="Ig-like" evidence="10">
    <location>
        <begin position="426"/>
        <end position="515"/>
    </location>
</feature>
<evidence type="ECO:0000256" key="4">
    <source>
        <dbReference type="ARBA" id="ARBA00023157"/>
    </source>
</evidence>